<evidence type="ECO:0000256" key="2">
    <source>
        <dbReference type="SAM" id="MobiDB-lite"/>
    </source>
</evidence>
<dbReference type="STRING" id="1573173.A0A161W2I0"/>
<evidence type="ECO:0000313" key="4">
    <source>
        <dbReference type="Proteomes" id="UP000076584"/>
    </source>
</evidence>
<sequence>LTTLFRAATRKNYGHYTAQCTAAMYLTQDPWLNAFLAEEERKQQEKKIAKKKQQMDGIRALSADQARSVLIALCNDERIRRDAAFLSRKLRKSEEAQSTQEAESLGGLAKSVVCVQCNEMFNPAENSSREDCRYHPGFFQLNLDDDFWADDDQDERALDTVEYREAFPDGFKWTCCERVGHVTGCCKGPHEADPCKSKRKGKFGFAEGTLPDVEEPKEYEEDVLSDDEDEDDGDGDDDEPEVQILGERPCNKRKAEDSGGLNASKLKRGG</sequence>
<evidence type="ECO:0000256" key="1">
    <source>
        <dbReference type="SAM" id="Coils"/>
    </source>
</evidence>
<accession>A0A161W2I0</accession>
<proteinExistence type="predicted"/>
<dbReference type="EMBL" id="LFIW01001723">
    <property type="protein sequence ID" value="KZL81225.1"/>
    <property type="molecule type" value="Genomic_DNA"/>
</dbReference>
<dbReference type="PANTHER" id="PTHR38167:SF1">
    <property type="entry name" value="C2H2-TYPE DOMAIN-CONTAINING PROTEIN"/>
    <property type="match status" value="1"/>
</dbReference>
<name>A0A161W2I0_COLIC</name>
<reference evidence="3 4" key="1">
    <citation type="submission" date="2015-06" db="EMBL/GenBank/DDBJ databases">
        <title>Survival trade-offs in plant roots during colonization by closely related pathogenic and mutualistic fungi.</title>
        <authorList>
            <person name="Hacquard S."/>
            <person name="Kracher B."/>
            <person name="Hiruma K."/>
            <person name="Weinman A."/>
            <person name="Muench P."/>
            <person name="Garrido Oter R."/>
            <person name="Ver Loren van Themaat E."/>
            <person name="Dallerey J.-F."/>
            <person name="Damm U."/>
            <person name="Henrissat B."/>
            <person name="Lespinet O."/>
            <person name="Thon M."/>
            <person name="Kemen E."/>
            <person name="McHardy A.C."/>
            <person name="Schulze-Lefert P."/>
            <person name="O'Connell R.J."/>
        </authorList>
    </citation>
    <scope>NUCLEOTIDE SEQUENCE [LARGE SCALE GENOMIC DNA]</scope>
    <source>
        <strain evidence="3 4">MAFF 238704</strain>
    </source>
</reference>
<feature type="compositionally biased region" description="Acidic residues" evidence="2">
    <location>
        <begin position="212"/>
        <end position="241"/>
    </location>
</feature>
<dbReference type="AlphaFoldDB" id="A0A161W2I0"/>
<keyword evidence="1" id="KW-0175">Coiled coil</keyword>
<feature type="coiled-coil region" evidence="1">
    <location>
        <begin position="34"/>
        <end position="61"/>
    </location>
</feature>
<dbReference type="Proteomes" id="UP000076584">
    <property type="component" value="Unassembled WGS sequence"/>
</dbReference>
<keyword evidence="4" id="KW-1185">Reference proteome</keyword>
<organism evidence="3 4">
    <name type="scientific">Colletotrichum incanum</name>
    <name type="common">Soybean anthracnose fungus</name>
    <dbReference type="NCBI Taxonomy" id="1573173"/>
    <lineage>
        <taxon>Eukaryota</taxon>
        <taxon>Fungi</taxon>
        <taxon>Dikarya</taxon>
        <taxon>Ascomycota</taxon>
        <taxon>Pezizomycotina</taxon>
        <taxon>Sordariomycetes</taxon>
        <taxon>Hypocreomycetidae</taxon>
        <taxon>Glomerellales</taxon>
        <taxon>Glomerellaceae</taxon>
        <taxon>Colletotrichum</taxon>
        <taxon>Colletotrichum spaethianum species complex</taxon>
    </lineage>
</organism>
<dbReference type="PANTHER" id="PTHR38167">
    <property type="entry name" value="C2H2-TYPE DOMAIN-CONTAINING PROTEIN"/>
    <property type="match status" value="1"/>
</dbReference>
<feature type="region of interest" description="Disordered" evidence="2">
    <location>
        <begin position="206"/>
        <end position="270"/>
    </location>
</feature>
<feature type="non-terminal residue" evidence="3">
    <location>
        <position position="1"/>
    </location>
</feature>
<evidence type="ECO:0000313" key="3">
    <source>
        <dbReference type="EMBL" id="KZL81225.1"/>
    </source>
</evidence>
<comment type="caution">
    <text evidence="3">The sequence shown here is derived from an EMBL/GenBank/DDBJ whole genome shotgun (WGS) entry which is preliminary data.</text>
</comment>
<gene>
    <name evidence="3" type="ORF">CI238_11097</name>
</gene>
<protein>
    <submittedName>
        <fullName evidence="3">Uncharacterized protein</fullName>
    </submittedName>
</protein>